<feature type="coiled-coil region" evidence="1">
    <location>
        <begin position="746"/>
        <end position="793"/>
    </location>
</feature>
<evidence type="ECO:0000256" key="1">
    <source>
        <dbReference type="SAM" id="Coils"/>
    </source>
</evidence>
<dbReference type="InterPro" id="IPR015943">
    <property type="entry name" value="WD40/YVTN_repeat-like_dom_sf"/>
</dbReference>
<dbReference type="Gene3D" id="2.130.10.10">
    <property type="entry name" value="YVTN repeat-like/Quinoprotein amine dehydrogenase"/>
    <property type="match status" value="2"/>
</dbReference>
<dbReference type="GO" id="GO:0006355">
    <property type="term" value="P:regulation of DNA-templated transcription"/>
    <property type="evidence" value="ECO:0007669"/>
    <property type="project" value="InterPro"/>
</dbReference>
<dbReference type="Gene3D" id="2.60.40.10">
    <property type="entry name" value="Immunoglobulins"/>
    <property type="match status" value="1"/>
</dbReference>
<dbReference type="Pfam" id="PF00196">
    <property type="entry name" value="GerE"/>
    <property type="match status" value="1"/>
</dbReference>
<protein>
    <submittedName>
        <fullName evidence="5">Two component regulator three Y domain-containing protein</fullName>
    </submittedName>
</protein>
<proteinExistence type="predicted"/>
<dbReference type="GO" id="GO:0003677">
    <property type="term" value="F:DNA binding"/>
    <property type="evidence" value="ECO:0007669"/>
    <property type="project" value="InterPro"/>
</dbReference>
<feature type="signal peptide" evidence="3">
    <location>
        <begin position="1"/>
        <end position="20"/>
    </location>
</feature>
<dbReference type="EMBL" id="QTJX01000002">
    <property type="protein sequence ID" value="RDY59317.1"/>
    <property type="molecule type" value="Genomic_DNA"/>
</dbReference>
<dbReference type="Proteomes" id="UP000261828">
    <property type="component" value="Unassembled WGS sequence"/>
</dbReference>
<dbReference type="InterPro" id="IPR013783">
    <property type="entry name" value="Ig-like_fold"/>
</dbReference>
<keyword evidence="2" id="KW-1133">Transmembrane helix</keyword>
<evidence type="ECO:0000256" key="3">
    <source>
        <dbReference type="SAM" id="SignalP"/>
    </source>
</evidence>
<evidence type="ECO:0000259" key="4">
    <source>
        <dbReference type="SMART" id="SM00421"/>
    </source>
</evidence>
<name>A0A371JP88_9FLAO</name>
<gene>
    <name evidence="5" type="ORF">DX873_07930</name>
</gene>
<evidence type="ECO:0000313" key="6">
    <source>
        <dbReference type="Proteomes" id="UP000261828"/>
    </source>
</evidence>
<keyword evidence="1" id="KW-0175">Coiled coil</keyword>
<organism evidence="5 6">
    <name type="scientific">Flagellimonas nanhaiensis</name>
    <dbReference type="NCBI Taxonomy" id="2292706"/>
    <lineage>
        <taxon>Bacteria</taxon>
        <taxon>Pseudomonadati</taxon>
        <taxon>Bacteroidota</taxon>
        <taxon>Flavobacteriia</taxon>
        <taxon>Flavobacteriales</taxon>
        <taxon>Flavobacteriaceae</taxon>
        <taxon>Flagellimonas</taxon>
    </lineage>
</organism>
<comment type="caution">
    <text evidence="5">The sequence shown here is derived from an EMBL/GenBank/DDBJ whole genome shotgun (WGS) entry which is preliminary data.</text>
</comment>
<dbReference type="SUPFAM" id="SSF50998">
    <property type="entry name" value="Quinoprotein alcohol dehydrogenase-like"/>
    <property type="match status" value="1"/>
</dbReference>
<feature type="chain" id="PRO_5016687979" evidence="3">
    <location>
        <begin position="21"/>
        <end position="920"/>
    </location>
</feature>
<evidence type="ECO:0000313" key="5">
    <source>
        <dbReference type="EMBL" id="RDY59317.1"/>
    </source>
</evidence>
<dbReference type="InterPro" id="IPR036388">
    <property type="entry name" value="WH-like_DNA-bd_sf"/>
</dbReference>
<dbReference type="InterPro" id="IPR011047">
    <property type="entry name" value="Quinoprotein_ADH-like_sf"/>
</dbReference>
<reference evidence="5 6" key="1">
    <citation type="submission" date="2018-08" db="EMBL/GenBank/DDBJ databases">
        <title>Muricauda nanhaiensis sp. nov., isolated from seawater of the South China Sea.</title>
        <authorList>
            <person name="Dang Y."/>
        </authorList>
    </citation>
    <scope>NUCLEOTIDE SEQUENCE [LARGE SCALE GENOMIC DNA]</scope>
    <source>
        <strain evidence="5 6">SM1704</strain>
    </source>
</reference>
<accession>A0A371JP88</accession>
<dbReference type="Gene3D" id="1.10.10.10">
    <property type="entry name" value="Winged helix-like DNA-binding domain superfamily/Winged helix DNA-binding domain"/>
    <property type="match status" value="1"/>
</dbReference>
<feature type="domain" description="HTH luxR-type" evidence="4">
    <location>
        <begin position="860"/>
        <end position="917"/>
    </location>
</feature>
<keyword evidence="6" id="KW-1185">Reference proteome</keyword>
<dbReference type="SMART" id="SM00421">
    <property type="entry name" value="HTH_LUXR"/>
    <property type="match status" value="1"/>
</dbReference>
<dbReference type="AlphaFoldDB" id="A0A371JP88"/>
<keyword evidence="2" id="KW-0812">Transmembrane</keyword>
<dbReference type="OrthoDB" id="1090267at2"/>
<feature type="transmembrane region" description="Helical" evidence="2">
    <location>
        <begin position="720"/>
        <end position="744"/>
    </location>
</feature>
<sequence>MRINKSIYFFIPLFLLCALAHSQNLLPPVYNHTLLEYQGGSKNWDLAVNQKGELFVANNKGLLHYNGEKWSLNRLPNKTIIRSVAVKGDSIFTGSYEEFGLWKKNELGELKYTSLTHLIQGHEFTSEEFWEILPIGDAVYFRSFSAIYMFKNGKVEILDPPEVISDFIDYNNEIIVAAGNMGLYRMTETEILPLDNQDLLHGKTITDIIQFNGGLLVGTKLNGCYFFDGKDLSPWSPPINEELKMHQLNKLLNLKNGKLVLGTIKNGVYVYDSQTMDSKIINRESGLQNNTVLSLLNFKDQLWLGLDNGLARIRLNYPITYYTDYSGVLGMVYDIAWHEGKLYLGSNTGVFYFEEDTLKFVNASQGHVWDLEVVDGDLLCGHNTGTYKIQGDSFDQITEISGGYEIRKVPEQNNLYIQGTYNGLARFLREDNAEWSISRIRGLGFPIKQLCFENPQTLWAVHPYKGLYRVQMSKNYDSITNAQAYDHTDNVPSEYNIKIFNIKNQIIFNSEGKWLKYDPILDQIITFDEFQRFNGKELFFFDGKHFWFVDSDRNKEIVHTDLKSDSLLISDIPLRERLAPDSQKMIRINDSTLFVTLNDGFAQINQIELKKQLMSQALPVPEIVALHDEISSNNQFSDKLEMPYTHSRILTCEVAAPELMQARYQYQLSGPKEYSGRAENGFIEFQNLPHGNYTFSVSTVGIDNSVSKANSIEFRIAPPWFLSNLMLTLYVALGIATIFLVRFYNRRKLKRKQREIERRMQKEQEEKLADLEKEKLAKEIRLKQNELASTTLNIAKKNEVILELKNMLVMNKDKFSNSQRYRSFIKKLNNSIQDTEDWKRFEVSFKELHEDFFERLLKTYPSLTPKDLKLCAYLKMNLSTKEIAPLMAISIRGVEIHRYRLRKKLEIDNSKNLSNFLITF</sequence>
<dbReference type="InterPro" id="IPR016032">
    <property type="entry name" value="Sig_transdc_resp-reg_C-effctor"/>
</dbReference>
<dbReference type="SUPFAM" id="SSF46894">
    <property type="entry name" value="C-terminal effector domain of the bipartite response regulators"/>
    <property type="match status" value="1"/>
</dbReference>
<keyword evidence="3" id="KW-0732">Signal</keyword>
<evidence type="ECO:0000256" key="2">
    <source>
        <dbReference type="SAM" id="Phobius"/>
    </source>
</evidence>
<dbReference type="InterPro" id="IPR000792">
    <property type="entry name" value="Tscrpt_reg_LuxR_C"/>
</dbReference>
<keyword evidence="2" id="KW-0472">Membrane</keyword>